<organism evidence="1 2">
    <name type="scientific">Mangrovibacillus cuniculi</name>
    <dbReference type="NCBI Taxonomy" id="2593652"/>
    <lineage>
        <taxon>Bacteria</taxon>
        <taxon>Bacillati</taxon>
        <taxon>Bacillota</taxon>
        <taxon>Bacilli</taxon>
        <taxon>Bacillales</taxon>
        <taxon>Bacillaceae</taxon>
        <taxon>Mangrovibacillus</taxon>
    </lineage>
</organism>
<dbReference type="KEGG" id="mcui:G8O30_15465"/>
<proteinExistence type="predicted"/>
<dbReference type="EMBL" id="CP049742">
    <property type="protein sequence ID" value="QPC48214.1"/>
    <property type="molecule type" value="Genomic_DNA"/>
</dbReference>
<dbReference type="Proteomes" id="UP000593626">
    <property type="component" value="Chromosome"/>
</dbReference>
<evidence type="ECO:0000313" key="1">
    <source>
        <dbReference type="EMBL" id="QPC48214.1"/>
    </source>
</evidence>
<accession>A0A7S8HGP6</accession>
<reference evidence="1 2" key="1">
    <citation type="submission" date="2019-07" db="EMBL/GenBank/DDBJ databases">
        <title>Genome sequence of 2 isolates from Red Sea Mangroves.</title>
        <authorList>
            <person name="Sefrji F."/>
            <person name="Michoud G."/>
            <person name="Merlino G."/>
            <person name="Daffonchio D."/>
        </authorList>
    </citation>
    <scope>NUCLEOTIDE SEQUENCE [LARGE SCALE GENOMIC DNA]</scope>
    <source>
        <strain evidence="1 2">R1DC41</strain>
    </source>
</reference>
<gene>
    <name evidence="1" type="ORF">G8O30_15465</name>
</gene>
<dbReference type="AlphaFoldDB" id="A0A7S8HGP6"/>
<name>A0A7S8HGP6_9BACI</name>
<evidence type="ECO:0000313" key="2">
    <source>
        <dbReference type="Proteomes" id="UP000593626"/>
    </source>
</evidence>
<dbReference type="RefSeq" id="WP_239672901.1">
    <property type="nucleotide sequence ID" value="NZ_CP049742.1"/>
</dbReference>
<sequence length="101" mass="12015">MEGLFVELLYKRAYREFLDVQKKEMDGNLEKCLSQIQQSFRQGFEHGRKTGFSEAEINLKIDMMVKLIIHTDLDSNTILTILDKQDEELYIQKIEKFRKVL</sequence>
<protein>
    <submittedName>
        <fullName evidence="1">Uncharacterized protein</fullName>
    </submittedName>
</protein>
<keyword evidence="2" id="KW-1185">Reference proteome</keyword>